<evidence type="ECO:0000256" key="2">
    <source>
        <dbReference type="ARBA" id="ARBA00004173"/>
    </source>
</evidence>
<evidence type="ECO:0000313" key="11">
    <source>
        <dbReference type="Proteomes" id="UP000887566"/>
    </source>
</evidence>
<keyword evidence="8" id="KW-0411">Iron-sulfur</keyword>
<dbReference type="Gene3D" id="3.30.1370.70">
    <property type="entry name" value="Scaffold protein Nfu/NifU, N-terminal domain"/>
    <property type="match status" value="1"/>
</dbReference>
<reference evidence="12" key="1">
    <citation type="submission" date="2022-11" db="UniProtKB">
        <authorList>
            <consortium name="WormBaseParasite"/>
        </authorList>
    </citation>
    <scope>IDENTIFICATION</scope>
</reference>
<dbReference type="GO" id="GO:0016226">
    <property type="term" value="P:iron-sulfur cluster assembly"/>
    <property type="evidence" value="ECO:0007669"/>
    <property type="project" value="InterPro"/>
</dbReference>
<dbReference type="InterPro" id="IPR036498">
    <property type="entry name" value="Nfu/NifU_N_sf"/>
</dbReference>
<dbReference type="SUPFAM" id="SSF110836">
    <property type="entry name" value="Hypothetical protein SAV1430"/>
    <property type="match status" value="1"/>
</dbReference>
<dbReference type="SMART" id="SM00932">
    <property type="entry name" value="Nfu_N"/>
    <property type="match status" value="1"/>
</dbReference>
<evidence type="ECO:0000256" key="6">
    <source>
        <dbReference type="ARBA" id="ARBA00022946"/>
    </source>
</evidence>
<organism evidence="11 12">
    <name type="scientific">Plectus sambesii</name>
    <dbReference type="NCBI Taxonomy" id="2011161"/>
    <lineage>
        <taxon>Eukaryota</taxon>
        <taxon>Metazoa</taxon>
        <taxon>Ecdysozoa</taxon>
        <taxon>Nematoda</taxon>
        <taxon>Chromadorea</taxon>
        <taxon>Plectida</taxon>
        <taxon>Plectina</taxon>
        <taxon>Plectoidea</taxon>
        <taxon>Plectidae</taxon>
        <taxon>Plectus</taxon>
    </lineage>
</organism>
<dbReference type="PANTHER" id="PTHR11178:SF1">
    <property type="entry name" value="NFU1 IRON-SULFUR CLUSTER SCAFFOLD HOMOLOG, MITOCHONDRIAL"/>
    <property type="match status" value="1"/>
</dbReference>
<keyword evidence="7" id="KW-0408">Iron</keyword>
<dbReference type="FunFam" id="3.30.300.130:FF:000001">
    <property type="entry name" value="NFU1 iron-sulfur cluster scaffold"/>
    <property type="match status" value="1"/>
</dbReference>
<dbReference type="Proteomes" id="UP000887566">
    <property type="component" value="Unplaced"/>
</dbReference>
<dbReference type="Pfam" id="PF08712">
    <property type="entry name" value="Nfu_N"/>
    <property type="match status" value="1"/>
</dbReference>
<proteinExistence type="inferred from homology"/>
<comment type="subcellular location">
    <subcellularLocation>
        <location evidence="2">Mitochondrion</location>
    </subcellularLocation>
</comment>
<dbReference type="PIRSF" id="PIRSF036773">
    <property type="entry name" value="HIRIP5"/>
    <property type="match status" value="1"/>
</dbReference>
<keyword evidence="9" id="KW-0496">Mitochondrion</keyword>
<feature type="domain" description="Scaffold protein Nfu/NifU N-terminal" evidence="10">
    <location>
        <begin position="37"/>
        <end position="126"/>
    </location>
</feature>
<keyword evidence="6" id="KW-0809">Transit peptide</keyword>
<dbReference type="FunFam" id="3.30.1370.70:FF:000002">
    <property type="entry name" value="NFU1 iron-sulfur cluster scaffold homolog, mitochondrial"/>
    <property type="match status" value="1"/>
</dbReference>
<evidence type="ECO:0000256" key="3">
    <source>
        <dbReference type="ARBA" id="ARBA00006420"/>
    </source>
</evidence>
<dbReference type="AlphaFoldDB" id="A0A914VLN5"/>
<sequence length="245" mass="27234">MHRVLLPSCSRLTRSLLGSSEQTKLLPWLLPARSMFIQVQDTPNPMTLKFLPGVPVLGEPNRTIDFTSVSEAKKSPLALQLFRVDGVKRVFFGEDFITLTKLDEDTDWAVMKPEIFATIMDYFASGKAILSDDTPESPSDTAILPDDDDTVAMIKELLDSRVRPMVQEDGGDITYLGFEDGVVKLKLKGSCTGCPSSSITLKSGIKHMLQFYVPDVRDVIEVHDEADSIVEKELEKLEKKLGVVE</sequence>
<evidence type="ECO:0000256" key="7">
    <source>
        <dbReference type="ARBA" id="ARBA00023004"/>
    </source>
</evidence>
<dbReference type="GO" id="GO:0005739">
    <property type="term" value="C:mitochondrion"/>
    <property type="evidence" value="ECO:0007669"/>
    <property type="project" value="UniProtKB-SubCell"/>
</dbReference>
<evidence type="ECO:0000256" key="8">
    <source>
        <dbReference type="ARBA" id="ARBA00023014"/>
    </source>
</evidence>
<keyword evidence="5" id="KW-0479">Metal-binding</keyword>
<keyword evidence="11" id="KW-1185">Reference proteome</keyword>
<dbReference type="InterPro" id="IPR014824">
    <property type="entry name" value="Nfu/NifU_N"/>
</dbReference>
<evidence type="ECO:0000259" key="10">
    <source>
        <dbReference type="SMART" id="SM00932"/>
    </source>
</evidence>
<evidence type="ECO:0000256" key="9">
    <source>
        <dbReference type="ARBA" id="ARBA00023128"/>
    </source>
</evidence>
<evidence type="ECO:0000256" key="1">
    <source>
        <dbReference type="ARBA" id="ARBA00002175"/>
    </source>
</evidence>
<comment type="similarity">
    <text evidence="3">Belongs to the NifU family.</text>
</comment>
<dbReference type="InterPro" id="IPR034904">
    <property type="entry name" value="FSCA_dom_sf"/>
</dbReference>
<dbReference type="GO" id="GO:0051536">
    <property type="term" value="F:iron-sulfur cluster binding"/>
    <property type="evidence" value="ECO:0007669"/>
    <property type="project" value="UniProtKB-KW"/>
</dbReference>
<dbReference type="Gene3D" id="3.30.300.130">
    <property type="entry name" value="Fe-S cluster assembly (FSCA)"/>
    <property type="match status" value="1"/>
</dbReference>
<evidence type="ECO:0000256" key="4">
    <source>
        <dbReference type="ARBA" id="ARBA00018782"/>
    </source>
</evidence>
<evidence type="ECO:0000256" key="5">
    <source>
        <dbReference type="ARBA" id="ARBA00022723"/>
    </source>
</evidence>
<dbReference type="Pfam" id="PF01106">
    <property type="entry name" value="NifU"/>
    <property type="match status" value="1"/>
</dbReference>
<protein>
    <recommendedName>
        <fullName evidence="4">NFU1 iron-sulfur cluster scaffold homolog, mitochondrial</fullName>
    </recommendedName>
</protein>
<comment type="function">
    <text evidence="1">Molecular scaffold for [Fe-S] cluster assembly of mitochondrial iron-sulfur proteins.</text>
</comment>
<dbReference type="PANTHER" id="PTHR11178">
    <property type="entry name" value="IRON-SULFUR CLUSTER SCAFFOLD PROTEIN NFU-RELATED"/>
    <property type="match status" value="1"/>
</dbReference>
<name>A0A914VLN5_9BILA</name>
<dbReference type="SUPFAM" id="SSF117916">
    <property type="entry name" value="Fe-S cluster assembly (FSCA) domain-like"/>
    <property type="match status" value="1"/>
</dbReference>
<dbReference type="WBParaSite" id="PSAMB.scaffold2128size25177.g16456.t1">
    <property type="protein sequence ID" value="PSAMB.scaffold2128size25177.g16456.t1"/>
    <property type="gene ID" value="PSAMB.scaffold2128size25177.g16456"/>
</dbReference>
<accession>A0A914VLN5</accession>
<evidence type="ECO:0000313" key="12">
    <source>
        <dbReference type="WBParaSite" id="PSAMB.scaffold2128size25177.g16456.t1"/>
    </source>
</evidence>
<dbReference type="InterPro" id="IPR035433">
    <property type="entry name" value="NFU1-like"/>
</dbReference>
<dbReference type="GO" id="GO:0005506">
    <property type="term" value="F:iron ion binding"/>
    <property type="evidence" value="ECO:0007669"/>
    <property type="project" value="InterPro"/>
</dbReference>
<dbReference type="InterPro" id="IPR001075">
    <property type="entry name" value="NIF_FeS_clus_asmbl_NifU_C"/>
</dbReference>